<keyword evidence="3" id="KW-1185">Reference proteome</keyword>
<feature type="compositionally biased region" description="Polar residues" evidence="1">
    <location>
        <begin position="178"/>
        <end position="197"/>
    </location>
</feature>
<organism evidence="2 3">
    <name type="scientific">Mya arenaria</name>
    <name type="common">Soft-shell clam</name>
    <dbReference type="NCBI Taxonomy" id="6604"/>
    <lineage>
        <taxon>Eukaryota</taxon>
        <taxon>Metazoa</taxon>
        <taxon>Spiralia</taxon>
        <taxon>Lophotrochozoa</taxon>
        <taxon>Mollusca</taxon>
        <taxon>Bivalvia</taxon>
        <taxon>Autobranchia</taxon>
        <taxon>Heteroconchia</taxon>
        <taxon>Euheterodonta</taxon>
        <taxon>Imparidentia</taxon>
        <taxon>Neoheterodontei</taxon>
        <taxon>Myida</taxon>
        <taxon>Myoidea</taxon>
        <taxon>Myidae</taxon>
        <taxon>Mya</taxon>
    </lineage>
</organism>
<evidence type="ECO:0000313" key="3">
    <source>
        <dbReference type="Proteomes" id="UP001164746"/>
    </source>
</evidence>
<feature type="compositionally biased region" description="Polar residues" evidence="1">
    <location>
        <begin position="116"/>
        <end position="135"/>
    </location>
</feature>
<feature type="region of interest" description="Disordered" evidence="1">
    <location>
        <begin position="88"/>
        <end position="139"/>
    </location>
</feature>
<evidence type="ECO:0000313" key="2">
    <source>
        <dbReference type="EMBL" id="WAR11102.1"/>
    </source>
</evidence>
<feature type="region of interest" description="Disordered" evidence="1">
    <location>
        <begin position="337"/>
        <end position="420"/>
    </location>
</feature>
<feature type="non-terminal residue" evidence="2">
    <location>
        <position position="1"/>
    </location>
</feature>
<sequence length="420" mass="46576">MLLSHEGLLHKGSEFCQAIKFVIKLQISTLLQQLAESGEESVVLTANVLEGTADRLGSLRGTGFLEDHEQLGNQFLSYCAETRRFSVDDEGDNLPARTTRKSSASSKSLDEDVAMLTSQDYSDTPRSLSDSSTTWPPDLVMEGVEKGERSAGSGSRLMLGASYEGQDAEAKYKTQMIQSESAGTKSHQGTEQYSSLTESREYQSELGEIYRLPKKMESKLYHQRNNNGGRKQSKTHVERRCSESMIQNYETSGLFTAFHKDKEILGTETVKLEHDVILQPDISKSFEEAVKIQQSLFQTSLGMFSPIQRQFLQPSRPFPQRERSQSLSEFHTLAQDIPHPSGRARFPSSSFAENLDSPLVIDDDSKPESESREGLDLSNKKRKMSADDIYPMSADDPQEGAGLNAAANQSEEQEFAGGAG</sequence>
<dbReference type="Proteomes" id="UP001164746">
    <property type="component" value="Chromosome 7"/>
</dbReference>
<evidence type="ECO:0000256" key="1">
    <source>
        <dbReference type="SAM" id="MobiDB-lite"/>
    </source>
</evidence>
<accession>A0ABY7EPU2</accession>
<reference evidence="2" key="1">
    <citation type="submission" date="2022-11" db="EMBL/GenBank/DDBJ databases">
        <title>Centuries of genome instability and evolution in soft-shell clam transmissible cancer (bioRxiv).</title>
        <authorList>
            <person name="Hart S.F.M."/>
            <person name="Yonemitsu M.A."/>
            <person name="Giersch R.M."/>
            <person name="Beal B.F."/>
            <person name="Arriagada G."/>
            <person name="Davis B.W."/>
            <person name="Ostrander E.A."/>
            <person name="Goff S.P."/>
            <person name="Metzger M.J."/>
        </authorList>
    </citation>
    <scope>NUCLEOTIDE SEQUENCE</scope>
    <source>
        <strain evidence="2">MELC-2E11</strain>
        <tissue evidence="2">Siphon/mantle</tissue>
    </source>
</reference>
<gene>
    <name evidence="2" type="ORF">MAR_036178</name>
</gene>
<dbReference type="EMBL" id="CP111018">
    <property type="protein sequence ID" value="WAR11102.1"/>
    <property type="molecule type" value="Genomic_DNA"/>
</dbReference>
<feature type="region of interest" description="Disordered" evidence="1">
    <location>
        <begin position="178"/>
        <end position="199"/>
    </location>
</feature>
<protein>
    <submittedName>
        <fullName evidence="2">Uncharacterized protein</fullName>
    </submittedName>
</protein>
<name>A0ABY7EPU2_MYAAR</name>
<feature type="compositionally biased region" description="Basic and acidic residues" evidence="1">
    <location>
        <begin position="363"/>
        <end position="379"/>
    </location>
</feature>
<proteinExistence type="predicted"/>